<accession>A0A0R3SPR2</accession>
<dbReference type="Pfam" id="PF17921">
    <property type="entry name" value="Integrase_H2C2"/>
    <property type="match status" value="1"/>
</dbReference>
<dbReference type="EMBL" id="UYSG01010892">
    <property type="protein sequence ID" value="VDL59290.1"/>
    <property type="molecule type" value="Genomic_DNA"/>
</dbReference>
<organism evidence="4">
    <name type="scientific">Hymenolepis diminuta</name>
    <name type="common">Rat tapeworm</name>
    <dbReference type="NCBI Taxonomy" id="6216"/>
    <lineage>
        <taxon>Eukaryota</taxon>
        <taxon>Metazoa</taxon>
        <taxon>Spiralia</taxon>
        <taxon>Lophotrochozoa</taxon>
        <taxon>Platyhelminthes</taxon>
        <taxon>Cestoda</taxon>
        <taxon>Eucestoda</taxon>
        <taxon>Cyclophyllidea</taxon>
        <taxon>Hymenolepididae</taxon>
        <taxon>Hymenolepis</taxon>
    </lineage>
</organism>
<evidence type="ECO:0000313" key="4">
    <source>
        <dbReference type="WBParaSite" id="HDID_0000697401-mRNA-1"/>
    </source>
</evidence>
<evidence type="ECO:0000259" key="1">
    <source>
        <dbReference type="Pfam" id="PF17921"/>
    </source>
</evidence>
<dbReference type="InterPro" id="IPR041588">
    <property type="entry name" value="Integrase_H2C2"/>
</dbReference>
<dbReference type="OrthoDB" id="6617089at2759"/>
<evidence type="ECO:0000313" key="2">
    <source>
        <dbReference type="EMBL" id="VDL59290.1"/>
    </source>
</evidence>
<protein>
    <submittedName>
        <fullName evidence="4">Integrase_H2C2 domain-containing protein</fullName>
    </submittedName>
</protein>
<gene>
    <name evidence="2" type="ORF">HDID_LOCUS6972</name>
</gene>
<reference evidence="2 3" key="2">
    <citation type="submission" date="2018-11" db="EMBL/GenBank/DDBJ databases">
        <authorList>
            <consortium name="Pathogen Informatics"/>
        </authorList>
    </citation>
    <scope>NUCLEOTIDE SEQUENCE [LARGE SCALE GENOMIC DNA]</scope>
</reference>
<dbReference type="AlphaFoldDB" id="A0A0R3SPR2"/>
<reference evidence="4" key="1">
    <citation type="submission" date="2017-02" db="UniProtKB">
        <authorList>
            <consortium name="WormBaseParasite"/>
        </authorList>
    </citation>
    <scope>IDENTIFICATION</scope>
</reference>
<name>A0A0R3SPR2_HYMDI</name>
<feature type="domain" description="Integrase zinc-binding" evidence="1">
    <location>
        <begin position="87"/>
        <end position="134"/>
    </location>
</feature>
<dbReference type="Proteomes" id="UP000274504">
    <property type="component" value="Unassembled WGS sequence"/>
</dbReference>
<evidence type="ECO:0000313" key="3">
    <source>
        <dbReference type="Proteomes" id="UP000274504"/>
    </source>
</evidence>
<dbReference type="WBParaSite" id="HDID_0000697401-mRNA-1">
    <property type="protein sequence ID" value="HDID_0000697401-mRNA-1"/>
    <property type="gene ID" value="HDID_0000697401"/>
</dbReference>
<dbReference type="Gene3D" id="1.10.340.70">
    <property type="match status" value="1"/>
</dbReference>
<proteinExistence type="predicted"/>
<sequence length="172" mass="19662">MAAETTVQRFPDEGRGLCSHTKVSARPVFRLKWAVPVAALPMKCPDEETVIASLTMEDTLQRLLFDAVPKLPKTNFYDRVVIPLTSKRAILQQFPCSHPDINRMKSIERTFAYWLRMDRAIEAVAQRCSKCQQAIKLPHTTKLLSDLKLQLHGPTYTWISPDMLMVSHILSR</sequence>